<dbReference type="Proteomes" id="UP000624041">
    <property type="component" value="Unassembled WGS sequence"/>
</dbReference>
<name>A0A917Y0R1_9BACI</name>
<dbReference type="PANTHER" id="PTHR43547:SF3">
    <property type="entry name" value="SENSOR PROTEIN CITS"/>
    <property type="match status" value="1"/>
</dbReference>
<organism evidence="16 17">
    <name type="scientific">Oceanobacillus indicireducens</name>
    <dbReference type="NCBI Taxonomy" id="1004261"/>
    <lineage>
        <taxon>Bacteria</taxon>
        <taxon>Bacillati</taxon>
        <taxon>Bacillota</taxon>
        <taxon>Bacilli</taxon>
        <taxon>Bacillales</taxon>
        <taxon>Bacillaceae</taxon>
        <taxon>Oceanobacillus</taxon>
    </lineage>
</organism>
<comment type="caution">
    <text evidence="16">The sequence shown here is derived from an EMBL/GenBank/DDBJ whole genome shotgun (WGS) entry which is preliminary data.</text>
</comment>
<dbReference type="InterPro" id="IPR035965">
    <property type="entry name" value="PAS-like_dom_sf"/>
</dbReference>
<keyword evidence="6" id="KW-0808">Transferase</keyword>
<keyword evidence="11 14" id="KW-1133">Transmembrane helix</keyword>
<dbReference type="InterPro" id="IPR003594">
    <property type="entry name" value="HATPase_dom"/>
</dbReference>
<dbReference type="CDD" id="cd16915">
    <property type="entry name" value="HATPase_DpiB-CitA-like"/>
    <property type="match status" value="1"/>
</dbReference>
<feature type="transmembrane region" description="Helical" evidence="14">
    <location>
        <begin position="186"/>
        <end position="208"/>
    </location>
</feature>
<evidence type="ECO:0000256" key="3">
    <source>
        <dbReference type="ARBA" id="ARBA00012438"/>
    </source>
</evidence>
<dbReference type="InterPro" id="IPR029151">
    <property type="entry name" value="Sensor-like_sf"/>
</dbReference>
<protein>
    <recommendedName>
        <fullName evidence="3">histidine kinase</fullName>
        <ecNumber evidence="3">2.7.13.3</ecNumber>
    </recommendedName>
</protein>
<evidence type="ECO:0000256" key="11">
    <source>
        <dbReference type="ARBA" id="ARBA00022989"/>
    </source>
</evidence>
<dbReference type="Pfam" id="PF02518">
    <property type="entry name" value="HATPase_c"/>
    <property type="match status" value="1"/>
</dbReference>
<feature type="transmembrane region" description="Helical" evidence="14">
    <location>
        <begin position="21"/>
        <end position="42"/>
    </location>
</feature>
<dbReference type="SUPFAM" id="SSF103190">
    <property type="entry name" value="Sensory domain-like"/>
    <property type="match status" value="1"/>
</dbReference>
<dbReference type="FunFam" id="3.30.450.20:FF:000018">
    <property type="entry name" value="Sensor histidine kinase DcuS"/>
    <property type="match status" value="1"/>
</dbReference>
<keyword evidence="4" id="KW-1003">Cell membrane</keyword>
<dbReference type="PANTHER" id="PTHR43547">
    <property type="entry name" value="TWO-COMPONENT HISTIDINE KINASE"/>
    <property type="match status" value="1"/>
</dbReference>
<keyword evidence="17" id="KW-1185">Reference proteome</keyword>
<comment type="subcellular location">
    <subcellularLocation>
        <location evidence="2">Cell membrane</location>
        <topology evidence="2">Multi-pass membrane protein</topology>
    </subcellularLocation>
</comment>
<reference evidence="16" key="2">
    <citation type="submission" date="2020-09" db="EMBL/GenBank/DDBJ databases">
        <authorList>
            <person name="Sun Q."/>
            <person name="Ohkuma M."/>
        </authorList>
    </citation>
    <scope>NUCLEOTIDE SEQUENCE</scope>
    <source>
        <strain evidence="16">JCM 17251</strain>
    </source>
</reference>
<dbReference type="InterPro" id="IPR016120">
    <property type="entry name" value="Sig_transdc_His_kin_SpoOB"/>
</dbReference>
<reference evidence="16" key="1">
    <citation type="journal article" date="2014" name="Int. J. Syst. Evol. Microbiol.">
        <title>Complete genome sequence of Corynebacterium casei LMG S-19264T (=DSM 44701T), isolated from a smear-ripened cheese.</title>
        <authorList>
            <consortium name="US DOE Joint Genome Institute (JGI-PGF)"/>
            <person name="Walter F."/>
            <person name="Albersmeier A."/>
            <person name="Kalinowski J."/>
            <person name="Ruckert C."/>
        </authorList>
    </citation>
    <scope>NUCLEOTIDE SEQUENCE</scope>
    <source>
        <strain evidence="16">JCM 17251</strain>
    </source>
</reference>
<dbReference type="Pfam" id="PF17203">
    <property type="entry name" value="sCache_3_2"/>
    <property type="match status" value="1"/>
</dbReference>
<evidence type="ECO:0000256" key="10">
    <source>
        <dbReference type="ARBA" id="ARBA00022840"/>
    </source>
</evidence>
<evidence type="ECO:0000313" key="17">
    <source>
        <dbReference type="Proteomes" id="UP000624041"/>
    </source>
</evidence>
<dbReference type="SMART" id="SM00387">
    <property type="entry name" value="HATPase_c"/>
    <property type="match status" value="1"/>
</dbReference>
<dbReference type="SMART" id="SM00091">
    <property type="entry name" value="PAS"/>
    <property type="match status" value="1"/>
</dbReference>
<dbReference type="InterPro" id="IPR000014">
    <property type="entry name" value="PAS"/>
</dbReference>
<evidence type="ECO:0000256" key="12">
    <source>
        <dbReference type="ARBA" id="ARBA00023012"/>
    </source>
</evidence>
<evidence type="ECO:0000256" key="14">
    <source>
        <dbReference type="SAM" id="Phobius"/>
    </source>
</evidence>
<keyword evidence="13 14" id="KW-0472">Membrane</keyword>
<keyword evidence="12" id="KW-0902">Two-component regulatory system</keyword>
<dbReference type="EC" id="2.7.13.3" evidence="3"/>
<evidence type="ECO:0000256" key="7">
    <source>
        <dbReference type="ARBA" id="ARBA00022692"/>
    </source>
</evidence>
<dbReference type="GO" id="GO:0005524">
    <property type="term" value="F:ATP binding"/>
    <property type="evidence" value="ECO:0007669"/>
    <property type="project" value="UniProtKB-KW"/>
</dbReference>
<dbReference type="InterPro" id="IPR004358">
    <property type="entry name" value="Sig_transdc_His_kin-like_C"/>
</dbReference>
<keyword evidence="8" id="KW-0547">Nucleotide-binding</keyword>
<dbReference type="Gene3D" id="3.30.450.20">
    <property type="entry name" value="PAS domain"/>
    <property type="match status" value="2"/>
</dbReference>
<dbReference type="Gene3D" id="1.10.287.130">
    <property type="match status" value="1"/>
</dbReference>
<dbReference type="PRINTS" id="PR00344">
    <property type="entry name" value="BCTRLSENSOR"/>
</dbReference>
<keyword evidence="5" id="KW-0597">Phosphoprotein</keyword>
<evidence type="ECO:0000256" key="6">
    <source>
        <dbReference type="ARBA" id="ARBA00022679"/>
    </source>
</evidence>
<dbReference type="InterPro" id="IPR033463">
    <property type="entry name" value="sCache_3"/>
</dbReference>
<keyword evidence="9 16" id="KW-0418">Kinase</keyword>
<evidence type="ECO:0000256" key="4">
    <source>
        <dbReference type="ARBA" id="ARBA00022475"/>
    </source>
</evidence>
<gene>
    <name evidence="16" type="ORF">GCM10007971_25160</name>
</gene>
<dbReference type="AlphaFoldDB" id="A0A917Y0R1"/>
<evidence type="ECO:0000256" key="2">
    <source>
        <dbReference type="ARBA" id="ARBA00004651"/>
    </source>
</evidence>
<dbReference type="InterPro" id="IPR005467">
    <property type="entry name" value="His_kinase_dom"/>
</dbReference>
<evidence type="ECO:0000256" key="13">
    <source>
        <dbReference type="ARBA" id="ARBA00023136"/>
    </source>
</evidence>
<dbReference type="SUPFAM" id="SSF55785">
    <property type="entry name" value="PYP-like sensor domain (PAS domain)"/>
    <property type="match status" value="1"/>
</dbReference>
<evidence type="ECO:0000256" key="1">
    <source>
        <dbReference type="ARBA" id="ARBA00000085"/>
    </source>
</evidence>
<dbReference type="GO" id="GO:0000155">
    <property type="term" value="F:phosphorelay sensor kinase activity"/>
    <property type="evidence" value="ECO:0007669"/>
    <property type="project" value="InterPro"/>
</dbReference>
<dbReference type="InterPro" id="IPR036890">
    <property type="entry name" value="HATPase_C_sf"/>
</dbReference>
<accession>A0A917Y0R1</accession>
<evidence type="ECO:0000256" key="5">
    <source>
        <dbReference type="ARBA" id="ARBA00022553"/>
    </source>
</evidence>
<evidence type="ECO:0000256" key="8">
    <source>
        <dbReference type="ARBA" id="ARBA00022741"/>
    </source>
</evidence>
<dbReference type="Gene3D" id="3.30.565.10">
    <property type="entry name" value="Histidine kinase-like ATPase, C-terminal domain"/>
    <property type="match status" value="1"/>
</dbReference>
<comment type="catalytic activity">
    <reaction evidence="1">
        <text>ATP + protein L-histidine = ADP + protein N-phospho-L-histidine.</text>
        <dbReference type="EC" id="2.7.13.3"/>
    </reaction>
</comment>
<keyword evidence="7 14" id="KW-0812">Transmembrane</keyword>
<evidence type="ECO:0000313" key="16">
    <source>
        <dbReference type="EMBL" id="GGN60796.1"/>
    </source>
</evidence>
<keyword evidence="10" id="KW-0067">ATP-binding</keyword>
<feature type="domain" description="Histidine kinase" evidence="15">
    <location>
        <begin position="348"/>
        <end position="543"/>
    </location>
</feature>
<proteinExistence type="predicted"/>
<sequence>MNPIPHHTKQNRPKIRFNLKAKMIMLISILIISIFIVFAFFLHDFISNTTEDQVGKRALSVAKTVATIPELREAFQSDNPAAVIQEIVMPIQDVTEAEFIVIGNTESVRYFHPDSAKIGKKMVGEDNDRALLHGESYISEAEGSLGESIRGKTPVYSEDGEIIGIVSVGFMIDDIREIIKKQNYELWLTISIIILLGVIGAILIATYIKKLLFNLEPEEISNLMIEKEAILQSTHEGIIAIDNKARITMMNTSALHLLQEPFTEDHYIGKSIQAILPEFNVPSLLRDNKCMHDIEVVMGKNVFLVNQTPMYQKDAKIGTVLTFRDKTELEGVIHELSRVKQYADAQRAQNHEFSNKLYTILGMLQLKQYDEAIDFIKRNRETRDKWDQFLTDHFTDPIIHAILQGKWNQANELGVKLSVHPDSELSYRFSEIEKDVLLTVLGNLIENAIEAVKNEAPEKRKVSVFFTDIGEDILIEVEDSGPGIKASHIPKVFDQGFSTKNGTNRGIGLALSNQAIQRINGEIILEDGDMGGACFVIMIPKREE</sequence>
<dbReference type="EMBL" id="BMOS01000018">
    <property type="protein sequence ID" value="GGN60796.1"/>
    <property type="molecule type" value="Genomic_DNA"/>
</dbReference>
<dbReference type="SUPFAM" id="SSF55890">
    <property type="entry name" value="Sporulation response regulatory protein Spo0B"/>
    <property type="match status" value="1"/>
</dbReference>
<dbReference type="GO" id="GO:0005886">
    <property type="term" value="C:plasma membrane"/>
    <property type="evidence" value="ECO:0007669"/>
    <property type="project" value="UniProtKB-SubCell"/>
</dbReference>
<dbReference type="SUPFAM" id="SSF55874">
    <property type="entry name" value="ATPase domain of HSP90 chaperone/DNA topoisomerase II/histidine kinase"/>
    <property type="match status" value="1"/>
</dbReference>
<dbReference type="PROSITE" id="PS50109">
    <property type="entry name" value="HIS_KIN"/>
    <property type="match status" value="1"/>
</dbReference>
<evidence type="ECO:0000256" key="9">
    <source>
        <dbReference type="ARBA" id="ARBA00022777"/>
    </source>
</evidence>
<dbReference type="Pfam" id="PF13188">
    <property type="entry name" value="PAS_8"/>
    <property type="match status" value="1"/>
</dbReference>
<evidence type="ECO:0000259" key="15">
    <source>
        <dbReference type="PROSITE" id="PS50109"/>
    </source>
</evidence>